<protein>
    <submittedName>
        <fullName evidence="2">TraB/GumN family protein</fullName>
    </submittedName>
</protein>
<comment type="caution">
    <text evidence="2">The sequence shown here is derived from an EMBL/GenBank/DDBJ whole genome shotgun (WGS) entry which is preliminary data.</text>
</comment>
<dbReference type="PANTHER" id="PTHR40590:SF1">
    <property type="entry name" value="CYTOPLASMIC PROTEIN"/>
    <property type="match status" value="1"/>
</dbReference>
<keyword evidence="4" id="KW-1185">Reference proteome</keyword>
<dbReference type="InterPro" id="IPR002816">
    <property type="entry name" value="TraB/PrgY/GumN_fam"/>
</dbReference>
<dbReference type="RefSeq" id="WP_205404720.1">
    <property type="nucleotide sequence ID" value="NZ_JAFFTA010000019.1"/>
</dbReference>
<dbReference type="EMBL" id="JAFFTA010000019">
    <property type="protein sequence ID" value="MBM9914469.1"/>
    <property type="molecule type" value="Genomic_DNA"/>
</dbReference>
<gene>
    <name evidence="2" type="ORF">JJW18_13435</name>
    <name evidence="3" type="ORF">JJW19_11340</name>
</gene>
<dbReference type="AlphaFoldDB" id="A0AAW4GIV1"/>
<feature type="signal peptide" evidence="1">
    <location>
        <begin position="1"/>
        <end position="17"/>
    </location>
</feature>
<proteinExistence type="predicted"/>
<reference evidence="4" key="1">
    <citation type="submission" date="2021-01" db="EMBL/GenBank/DDBJ databases">
        <title>Stenotrophomonas maltophilia.</title>
        <authorList>
            <person name="Yu Y."/>
        </authorList>
    </citation>
    <scope>NUCLEOTIDE SEQUENCE [LARGE SCALE GENOMIC DNA]</scope>
    <source>
        <strain evidence="4">As-6</strain>
    </source>
</reference>
<dbReference type="Proteomes" id="UP000749453">
    <property type="component" value="Unassembled WGS sequence"/>
</dbReference>
<dbReference type="PANTHER" id="PTHR40590">
    <property type="entry name" value="CYTOPLASMIC PROTEIN-RELATED"/>
    <property type="match status" value="1"/>
</dbReference>
<name>A0AAW4GIV1_9GAMM</name>
<organism evidence="2 5">
    <name type="scientific">Stenotrophomonas lactitubi</name>
    <dbReference type="NCBI Taxonomy" id="2045214"/>
    <lineage>
        <taxon>Bacteria</taxon>
        <taxon>Pseudomonadati</taxon>
        <taxon>Pseudomonadota</taxon>
        <taxon>Gammaproteobacteria</taxon>
        <taxon>Lysobacterales</taxon>
        <taxon>Lysobacteraceae</taxon>
        <taxon>Stenotrophomonas</taxon>
    </lineage>
</organism>
<keyword evidence="1" id="KW-0732">Signal</keyword>
<sequence length="315" mass="34951">MLMKLLLRSAVFLVACAAGPLAIARDAPADTSAGKPPVPLLWKVTGQGDARLYLLGSFHLLKPQDYPLSSDVEQAFEASQRVLFEVTPEELQSPQMASQMVQVATRKDGSELKRDLDSPTWQKLQAYATQNKLPLAQLQGMKAWFVGLTITVGQMQKLGLDPELGLDRHFMQRAQKAGKKTAGLEDMSSQINLLDGMSVQEQRQMLSEALDEAGKGDAQAQMLHEAWRRGDDRLLWNRMGVEMRQKYPQLYQRINTDRNDAWVPKLLPYLQAGQGGTLVVVGGLHLLGNDGVVEKLRAKGYKVERVCSACKAKRP</sequence>
<feature type="chain" id="PRO_5043856777" evidence="1">
    <location>
        <begin position="18"/>
        <end position="315"/>
    </location>
</feature>
<dbReference type="Pfam" id="PF01963">
    <property type="entry name" value="TraB_PrgY_gumN"/>
    <property type="match status" value="1"/>
</dbReference>
<evidence type="ECO:0000313" key="2">
    <source>
        <dbReference type="EMBL" id="MBM9914469.1"/>
    </source>
</evidence>
<evidence type="ECO:0000313" key="4">
    <source>
        <dbReference type="Proteomes" id="UP000749453"/>
    </source>
</evidence>
<evidence type="ECO:0000313" key="5">
    <source>
        <dbReference type="Proteomes" id="UP000784064"/>
    </source>
</evidence>
<accession>A0AAW4GIV1</accession>
<dbReference type="CDD" id="cd14789">
    <property type="entry name" value="Tiki"/>
    <property type="match status" value="1"/>
</dbReference>
<reference evidence="2" key="2">
    <citation type="submission" date="2021-01" db="EMBL/GenBank/DDBJ databases">
        <authorList>
            <person name="Yu Y."/>
        </authorList>
    </citation>
    <scope>NUCLEOTIDE SEQUENCE</scope>
    <source>
        <strain evidence="2">As-5</strain>
        <strain evidence="3">As-6</strain>
    </source>
</reference>
<dbReference type="InterPro" id="IPR047111">
    <property type="entry name" value="YbaP-like"/>
</dbReference>
<dbReference type="Proteomes" id="UP000784064">
    <property type="component" value="Unassembled WGS sequence"/>
</dbReference>
<dbReference type="EMBL" id="JAFFTB010000019">
    <property type="protein sequence ID" value="MBM9938738.1"/>
    <property type="molecule type" value="Genomic_DNA"/>
</dbReference>
<evidence type="ECO:0000313" key="3">
    <source>
        <dbReference type="EMBL" id="MBM9938738.1"/>
    </source>
</evidence>
<evidence type="ECO:0000256" key="1">
    <source>
        <dbReference type="SAM" id="SignalP"/>
    </source>
</evidence>